<keyword evidence="7" id="KW-1185">Reference proteome</keyword>
<dbReference type="CDD" id="cd03784">
    <property type="entry name" value="GT1_Gtf-like"/>
    <property type="match status" value="1"/>
</dbReference>
<protein>
    <recommendedName>
        <fullName evidence="5">Glycosyltransferase</fullName>
        <ecNumber evidence="5">2.4.1.-</ecNumber>
    </recommendedName>
</protein>
<gene>
    <name evidence="6" type="primary">AS</name>
    <name evidence="6" type="ORF">KSP39_PZI010844</name>
</gene>
<dbReference type="InterPro" id="IPR035595">
    <property type="entry name" value="UDP_glycos_trans_CS"/>
</dbReference>
<dbReference type="SUPFAM" id="SSF53756">
    <property type="entry name" value="UDP-Glycosyltransferase/glycogen phosphorylase"/>
    <property type="match status" value="1"/>
</dbReference>
<reference evidence="6 7" key="1">
    <citation type="journal article" date="2022" name="Nat. Plants">
        <title>Genomes of leafy and leafless Platanthera orchids illuminate the evolution of mycoheterotrophy.</title>
        <authorList>
            <person name="Li M.H."/>
            <person name="Liu K.W."/>
            <person name="Li Z."/>
            <person name="Lu H.C."/>
            <person name="Ye Q.L."/>
            <person name="Zhang D."/>
            <person name="Wang J.Y."/>
            <person name="Li Y.F."/>
            <person name="Zhong Z.M."/>
            <person name="Liu X."/>
            <person name="Yu X."/>
            <person name="Liu D.K."/>
            <person name="Tu X.D."/>
            <person name="Liu B."/>
            <person name="Hao Y."/>
            <person name="Liao X.Y."/>
            <person name="Jiang Y.T."/>
            <person name="Sun W.H."/>
            <person name="Chen J."/>
            <person name="Chen Y.Q."/>
            <person name="Ai Y."/>
            <person name="Zhai J.W."/>
            <person name="Wu S.S."/>
            <person name="Zhou Z."/>
            <person name="Hsiao Y.Y."/>
            <person name="Wu W.L."/>
            <person name="Chen Y.Y."/>
            <person name="Lin Y.F."/>
            <person name="Hsu J.L."/>
            <person name="Li C.Y."/>
            <person name="Wang Z.W."/>
            <person name="Zhao X."/>
            <person name="Zhong W.Y."/>
            <person name="Ma X.K."/>
            <person name="Ma L."/>
            <person name="Huang J."/>
            <person name="Chen G.Z."/>
            <person name="Huang M.Z."/>
            <person name="Huang L."/>
            <person name="Peng D.H."/>
            <person name="Luo Y.B."/>
            <person name="Zou S.Q."/>
            <person name="Chen S.P."/>
            <person name="Lan S."/>
            <person name="Tsai W.C."/>
            <person name="Van de Peer Y."/>
            <person name="Liu Z.J."/>
        </authorList>
    </citation>
    <scope>NUCLEOTIDE SEQUENCE [LARGE SCALE GENOMIC DNA]</scope>
    <source>
        <strain evidence="6">Lor287</strain>
    </source>
</reference>
<dbReference type="PANTHER" id="PTHR48046">
    <property type="entry name" value="UDP-GLYCOSYLTRANSFERASE 72E1"/>
    <property type="match status" value="1"/>
</dbReference>
<dbReference type="AlphaFoldDB" id="A0AAP0G652"/>
<dbReference type="EC" id="2.4.1.-" evidence="5"/>
<dbReference type="PANTHER" id="PTHR48046:SF6">
    <property type="entry name" value="GLYCOSYLTRANSFERASE"/>
    <property type="match status" value="1"/>
</dbReference>
<dbReference type="GO" id="GO:0008194">
    <property type="term" value="F:UDP-glycosyltransferase activity"/>
    <property type="evidence" value="ECO:0007669"/>
    <property type="project" value="InterPro"/>
</dbReference>
<evidence type="ECO:0000256" key="3">
    <source>
        <dbReference type="ARBA" id="ARBA00022679"/>
    </source>
</evidence>
<evidence type="ECO:0000256" key="5">
    <source>
        <dbReference type="RuleBase" id="RU362057"/>
    </source>
</evidence>
<dbReference type="Proteomes" id="UP001418222">
    <property type="component" value="Unassembled WGS sequence"/>
</dbReference>
<dbReference type="InterPro" id="IPR002213">
    <property type="entry name" value="UDP_glucos_trans"/>
</dbReference>
<dbReference type="FunFam" id="3.40.50.2000:FF:000051">
    <property type="entry name" value="Glycosyltransferase"/>
    <property type="match status" value="1"/>
</dbReference>
<evidence type="ECO:0000313" key="7">
    <source>
        <dbReference type="Proteomes" id="UP001418222"/>
    </source>
</evidence>
<evidence type="ECO:0000256" key="4">
    <source>
        <dbReference type="RuleBase" id="RU003718"/>
    </source>
</evidence>
<organism evidence="6 7">
    <name type="scientific">Platanthera zijinensis</name>
    <dbReference type="NCBI Taxonomy" id="2320716"/>
    <lineage>
        <taxon>Eukaryota</taxon>
        <taxon>Viridiplantae</taxon>
        <taxon>Streptophyta</taxon>
        <taxon>Embryophyta</taxon>
        <taxon>Tracheophyta</taxon>
        <taxon>Spermatophyta</taxon>
        <taxon>Magnoliopsida</taxon>
        <taxon>Liliopsida</taxon>
        <taxon>Asparagales</taxon>
        <taxon>Orchidaceae</taxon>
        <taxon>Orchidoideae</taxon>
        <taxon>Orchideae</taxon>
        <taxon>Orchidinae</taxon>
        <taxon>Platanthera</taxon>
    </lineage>
</organism>
<accession>A0AAP0G652</accession>
<comment type="caution">
    <text evidence="6">The sequence shown here is derived from an EMBL/GenBank/DDBJ whole genome shotgun (WGS) entry which is preliminary data.</text>
</comment>
<evidence type="ECO:0000313" key="6">
    <source>
        <dbReference type="EMBL" id="KAK8939116.1"/>
    </source>
</evidence>
<proteinExistence type="inferred from homology"/>
<dbReference type="EMBL" id="JBBWWQ010000009">
    <property type="protein sequence ID" value="KAK8939116.1"/>
    <property type="molecule type" value="Genomic_DNA"/>
</dbReference>
<dbReference type="PROSITE" id="PS00375">
    <property type="entry name" value="UDPGT"/>
    <property type="match status" value="1"/>
</dbReference>
<dbReference type="Gene3D" id="3.40.50.2000">
    <property type="entry name" value="Glycogen Phosphorylase B"/>
    <property type="match status" value="2"/>
</dbReference>
<name>A0AAP0G652_9ASPA</name>
<keyword evidence="3 4" id="KW-0808">Transferase</keyword>
<comment type="similarity">
    <text evidence="1 4">Belongs to the UDP-glycosyltransferase family.</text>
</comment>
<dbReference type="Pfam" id="PF00201">
    <property type="entry name" value="UDPGT"/>
    <property type="match status" value="1"/>
</dbReference>
<keyword evidence="2 4" id="KW-0328">Glycosyltransferase</keyword>
<sequence>MASSLITIAGRPSSAIGSPPRNLHLLLPSPGIGHLIPFVELAKRLVHQNLTATIITFSDLSSHVQQSLLSSLPVGISSVSLPLIPLDDLPANAHVVTRLSHMIARSIPFLRLILQNLQKFNTRIVAYITDLFGGDTLSVATELSIPRYVFFTSNFFYFSFFHNLPHLYSESGGVHHTLSLPGCVRLHARDFSRSAIDKESEEFAWMIRHAKQIDRADGIMVNSFEAVEGDAAKFLKERGKGKPPIFPVGPLTSKVELESKVDCRYMQWLDRQPDRSVLFISLGSGGTLSMEQTREMASGLEMSRQRFLWIVRAPAGSDASANYFSAQGGGRSELLDFLPPGFVERTKDTGMIVHSWAQQEKILAHEAIGGFLSHCGWNSTLESMVNGVPMIAWPLYSEQPMNAVLLVEGLKVALRPTPQVEKLVNRDEIAEAVRRLMEGDEGKEARKRMQEVKQAATAAVGVEGASYMALTSIVNIWKASGL</sequence>
<evidence type="ECO:0000256" key="2">
    <source>
        <dbReference type="ARBA" id="ARBA00022676"/>
    </source>
</evidence>
<evidence type="ECO:0000256" key="1">
    <source>
        <dbReference type="ARBA" id="ARBA00009995"/>
    </source>
</evidence>